<comment type="similarity">
    <text evidence="5">Belongs to the CDS family.</text>
</comment>
<evidence type="ECO:0000256" key="10">
    <source>
        <dbReference type="ARBA" id="ARBA00022679"/>
    </source>
</evidence>
<dbReference type="Pfam" id="PF01148">
    <property type="entry name" value="CTP_transf_1"/>
    <property type="match status" value="1"/>
</dbReference>
<dbReference type="AlphaFoldDB" id="A0AAU7V9G9"/>
<evidence type="ECO:0000256" key="4">
    <source>
        <dbReference type="ARBA" id="ARBA00005189"/>
    </source>
</evidence>
<feature type="transmembrane region" description="Helical" evidence="24">
    <location>
        <begin position="74"/>
        <end position="93"/>
    </location>
</feature>
<evidence type="ECO:0000256" key="20">
    <source>
        <dbReference type="ARBA" id="ARBA00032253"/>
    </source>
</evidence>
<accession>A0AAU7V9G9</accession>
<comment type="pathway">
    <text evidence="3">Phospholipid metabolism; CDP-diacylglycerol biosynthesis; CDP-diacylglycerol from sn-glycerol 3-phosphate: step 3/3.</text>
</comment>
<evidence type="ECO:0000256" key="6">
    <source>
        <dbReference type="ARBA" id="ARBA00012487"/>
    </source>
</evidence>
<evidence type="ECO:0000256" key="18">
    <source>
        <dbReference type="ARBA" id="ARBA00029893"/>
    </source>
</evidence>
<comment type="catalytic activity">
    <reaction evidence="1">
        <text>a 1,2-diacyl-sn-glycero-3-phosphate + CTP + H(+) = a CDP-1,2-diacyl-sn-glycerol + diphosphate</text>
        <dbReference type="Rhea" id="RHEA:16229"/>
        <dbReference type="ChEBI" id="CHEBI:15378"/>
        <dbReference type="ChEBI" id="CHEBI:33019"/>
        <dbReference type="ChEBI" id="CHEBI:37563"/>
        <dbReference type="ChEBI" id="CHEBI:58332"/>
        <dbReference type="ChEBI" id="CHEBI:58608"/>
        <dbReference type="EC" id="2.7.7.41"/>
    </reaction>
</comment>
<keyword evidence="9" id="KW-0444">Lipid biosynthesis</keyword>
<evidence type="ECO:0000256" key="7">
    <source>
        <dbReference type="ARBA" id="ARBA00019373"/>
    </source>
</evidence>
<feature type="transmembrane region" description="Helical" evidence="24">
    <location>
        <begin position="105"/>
        <end position="126"/>
    </location>
</feature>
<keyword evidence="11 24" id="KW-0812">Transmembrane</keyword>
<dbReference type="GO" id="GO:0016024">
    <property type="term" value="P:CDP-diacylglycerol biosynthetic process"/>
    <property type="evidence" value="ECO:0007669"/>
    <property type="project" value="TreeGrafter"/>
</dbReference>
<evidence type="ECO:0000256" key="13">
    <source>
        <dbReference type="ARBA" id="ARBA00022989"/>
    </source>
</evidence>
<evidence type="ECO:0000256" key="21">
    <source>
        <dbReference type="ARBA" id="ARBA00032396"/>
    </source>
</evidence>
<evidence type="ECO:0000256" key="14">
    <source>
        <dbReference type="ARBA" id="ARBA00023098"/>
    </source>
</evidence>
<evidence type="ECO:0000256" key="22">
    <source>
        <dbReference type="ARBA" id="ARBA00032743"/>
    </source>
</evidence>
<keyword evidence="15 24" id="KW-0472">Membrane</keyword>
<comment type="subcellular location">
    <subcellularLocation>
        <location evidence="2">Cell membrane</location>
        <topology evidence="2">Multi-pass membrane protein</topology>
    </subcellularLocation>
</comment>
<keyword evidence="16" id="KW-0594">Phospholipid biosynthesis</keyword>
<organism evidence="25">
    <name type="scientific">Scrofimicrobium appendicitidis</name>
    <dbReference type="NCBI Taxonomy" id="3079930"/>
    <lineage>
        <taxon>Bacteria</taxon>
        <taxon>Bacillati</taxon>
        <taxon>Actinomycetota</taxon>
        <taxon>Actinomycetes</taxon>
        <taxon>Actinomycetales</taxon>
        <taxon>Actinomycetaceae</taxon>
        <taxon>Scrofimicrobium</taxon>
    </lineage>
</organism>
<sequence length="265" mass="28156">MPAAVTSAVILLAALAIALLFARPVFVGFVALLVVVASWEVAGAFARKGLVVMLPPIYLGGIAMVLTGAFVSSFWVMASLSLTFCAIVIWRLASTKLESSAVMDILASVFVAVYIPFTASFVALISERSVSVWPVAFFVIIVVCNDLGGWMAGIMFGRHPMAPKLSPKKSWEGFAGSVILTTLAGVGSTFVLEIPWWWGILFGIFAAGLGTLGDLLESLIKREVGLKDMSAIVPGHGGLMDRLDSILFAAPAFYFLFALALGWMG</sequence>
<evidence type="ECO:0000256" key="2">
    <source>
        <dbReference type="ARBA" id="ARBA00004651"/>
    </source>
</evidence>
<protein>
    <recommendedName>
        <fullName evidence="7">Phosphatidate cytidylyltransferase</fullName>
        <ecNumber evidence="6">2.7.7.41</ecNumber>
    </recommendedName>
    <alternativeName>
        <fullName evidence="20">CDP-DAG synthase</fullName>
    </alternativeName>
    <alternativeName>
        <fullName evidence="22">CDP-DG synthase</fullName>
    </alternativeName>
    <alternativeName>
        <fullName evidence="18">CDP-diacylglycerol synthase</fullName>
    </alternativeName>
    <alternativeName>
        <fullName evidence="21">CDP-diglyceride pyrophosphorylase</fullName>
    </alternativeName>
    <alternativeName>
        <fullName evidence="23">CDP-diglyceride synthase</fullName>
    </alternativeName>
    <alternativeName>
        <fullName evidence="19">CTP:phosphatidate cytidylyltransferase</fullName>
    </alternativeName>
</protein>
<evidence type="ECO:0000256" key="16">
    <source>
        <dbReference type="ARBA" id="ARBA00023209"/>
    </source>
</evidence>
<keyword evidence="8" id="KW-1003">Cell membrane</keyword>
<reference evidence="25" key="1">
    <citation type="submission" date="2023-11" db="EMBL/GenBank/DDBJ databases">
        <title>Scrofimicrobium hongkongense sp. nov., isolated from a patient with peritonitis.</title>
        <authorList>
            <person name="Lao H.Y."/>
            <person name="Wong A.Y.P."/>
            <person name="Ng T.L."/>
            <person name="Wong R.Y.L."/>
            <person name="Yau M.C.Y."/>
            <person name="Lam J.Y.W."/>
            <person name="Siu G.K.H."/>
        </authorList>
    </citation>
    <scope>NUCLEOTIDE SEQUENCE</scope>
    <source>
        <strain evidence="25">R131</strain>
    </source>
</reference>
<evidence type="ECO:0000256" key="8">
    <source>
        <dbReference type="ARBA" id="ARBA00022475"/>
    </source>
</evidence>
<feature type="transmembrane region" description="Helical" evidence="24">
    <location>
        <begin position="173"/>
        <end position="190"/>
    </location>
</feature>
<evidence type="ECO:0000256" key="11">
    <source>
        <dbReference type="ARBA" id="ARBA00022692"/>
    </source>
</evidence>
<dbReference type="RefSeq" id="WP_350258958.1">
    <property type="nucleotide sequence ID" value="NZ_CP138335.1"/>
</dbReference>
<evidence type="ECO:0000256" key="3">
    <source>
        <dbReference type="ARBA" id="ARBA00005119"/>
    </source>
</evidence>
<evidence type="ECO:0000256" key="12">
    <source>
        <dbReference type="ARBA" id="ARBA00022695"/>
    </source>
</evidence>
<evidence type="ECO:0000256" key="17">
    <source>
        <dbReference type="ARBA" id="ARBA00023264"/>
    </source>
</evidence>
<feature type="transmembrane region" description="Helical" evidence="24">
    <location>
        <begin position="246"/>
        <end position="264"/>
    </location>
</feature>
<comment type="pathway">
    <text evidence="4">Lipid metabolism.</text>
</comment>
<dbReference type="PANTHER" id="PTHR46382">
    <property type="entry name" value="PHOSPHATIDATE CYTIDYLYLTRANSFERASE"/>
    <property type="match status" value="1"/>
</dbReference>
<feature type="transmembrane region" description="Helical" evidence="24">
    <location>
        <begin position="132"/>
        <end position="152"/>
    </location>
</feature>
<name>A0AAU7V9G9_9ACTO</name>
<feature type="transmembrane region" description="Helical" evidence="24">
    <location>
        <begin position="49"/>
        <end position="68"/>
    </location>
</feature>
<keyword evidence="14" id="KW-0443">Lipid metabolism</keyword>
<feature type="transmembrane region" description="Helical" evidence="24">
    <location>
        <begin position="26"/>
        <end position="42"/>
    </location>
</feature>
<evidence type="ECO:0000256" key="9">
    <source>
        <dbReference type="ARBA" id="ARBA00022516"/>
    </source>
</evidence>
<dbReference type="GO" id="GO:0005886">
    <property type="term" value="C:plasma membrane"/>
    <property type="evidence" value="ECO:0007669"/>
    <property type="project" value="UniProtKB-SubCell"/>
</dbReference>
<keyword evidence="10 25" id="KW-0808">Transferase</keyword>
<evidence type="ECO:0000313" key="25">
    <source>
        <dbReference type="EMBL" id="XBW08758.1"/>
    </source>
</evidence>
<dbReference type="PANTHER" id="PTHR46382:SF1">
    <property type="entry name" value="PHOSPHATIDATE CYTIDYLYLTRANSFERASE"/>
    <property type="match status" value="1"/>
</dbReference>
<evidence type="ECO:0000256" key="1">
    <source>
        <dbReference type="ARBA" id="ARBA00001698"/>
    </source>
</evidence>
<proteinExistence type="inferred from homology"/>
<dbReference type="GO" id="GO:0004605">
    <property type="term" value="F:phosphatidate cytidylyltransferase activity"/>
    <property type="evidence" value="ECO:0007669"/>
    <property type="project" value="UniProtKB-EC"/>
</dbReference>
<keyword evidence="13 24" id="KW-1133">Transmembrane helix</keyword>
<evidence type="ECO:0000256" key="19">
    <source>
        <dbReference type="ARBA" id="ARBA00031825"/>
    </source>
</evidence>
<evidence type="ECO:0000256" key="5">
    <source>
        <dbReference type="ARBA" id="ARBA00010185"/>
    </source>
</evidence>
<keyword evidence="17" id="KW-1208">Phospholipid metabolism</keyword>
<evidence type="ECO:0000256" key="15">
    <source>
        <dbReference type="ARBA" id="ARBA00023136"/>
    </source>
</evidence>
<evidence type="ECO:0000256" key="24">
    <source>
        <dbReference type="SAM" id="Phobius"/>
    </source>
</evidence>
<dbReference type="EC" id="2.7.7.41" evidence="6"/>
<keyword evidence="12 25" id="KW-0548">Nucleotidyltransferase</keyword>
<dbReference type="EMBL" id="CP138335">
    <property type="protein sequence ID" value="XBW08758.1"/>
    <property type="molecule type" value="Genomic_DNA"/>
</dbReference>
<feature type="transmembrane region" description="Helical" evidence="24">
    <location>
        <begin position="196"/>
        <end position="216"/>
    </location>
</feature>
<gene>
    <name evidence="25" type="ORF">SAC06_04160</name>
</gene>
<evidence type="ECO:0000256" key="23">
    <source>
        <dbReference type="ARBA" id="ARBA00033406"/>
    </source>
</evidence>
<dbReference type="KEGG" id="sapp:SAC06_04160"/>